<dbReference type="FunFam" id="1.20.5.170:FF:000125">
    <property type="entry name" value="LAS1-like, ribosome biogenesis factor"/>
    <property type="match status" value="1"/>
</dbReference>
<dbReference type="PROSITE" id="PS50217">
    <property type="entry name" value="BZIP"/>
    <property type="match status" value="1"/>
</dbReference>
<protein>
    <recommendedName>
        <fullName evidence="3">BZIP domain-containing protein</fullName>
    </recommendedName>
</protein>
<comment type="caution">
    <text evidence="4">The sequence shown here is derived from an EMBL/GenBank/DDBJ whole genome shotgun (WGS) entry which is preliminary data.</text>
</comment>
<gene>
    <name evidence="4" type="ORF">V5799_003693</name>
</gene>
<dbReference type="AlphaFoldDB" id="A0AAQ4D887"/>
<dbReference type="Pfam" id="PF00170">
    <property type="entry name" value="bZIP_1"/>
    <property type="match status" value="1"/>
</dbReference>
<dbReference type="GO" id="GO:0003700">
    <property type="term" value="F:DNA-binding transcription factor activity"/>
    <property type="evidence" value="ECO:0007669"/>
    <property type="project" value="InterPro"/>
</dbReference>
<dbReference type="InterPro" id="IPR046347">
    <property type="entry name" value="bZIP_sf"/>
</dbReference>
<feature type="compositionally biased region" description="Acidic residues" evidence="2">
    <location>
        <begin position="114"/>
        <end position="127"/>
    </location>
</feature>
<dbReference type="Proteomes" id="UP001321473">
    <property type="component" value="Unassembled WGS sequence"/>
</dbReference>
<dbReference type="EMBL" id="JARKHS020033832">
    <property type="protein sequence ID" value="KAK8758677.1"/>
    <property type="molecule type" value="Genomic_DNA"/>
</dbReference>
<feature type="coiled-coil region" evidence="1">
    <location>
        <begin position="160"/>
        <end position="194"/>
    </location>
</feature>
<name>A0AAQ4D887_AMBAM</name>
<keyword evidence="1" id="KW-0175">Coiled coil</keyword>
<keyword evidence="5" id="KW-1185">Reference proteome</keyword>
<feature type="region of interest" description="Disordered" evidence="2">
    <location>
        <begin position="71"/>
        <end position="127"/>
    </location>
</feature>
<evidence type="ECO:0000313" key="4">
    <source>
        <dbReference type="EMBL" id="KAK8758677.1"/>
    </source>
</evidence>
<feature type="domain" description="BZIP" evidence="3">
    <location>
        <begin position="144"/>
        <end position="198"/>
    </location>
</feature>
<feature type="compositionally biased region" description="Polar residues" evidence="2">
    <location>
        <begin position="72"/>
        <end position="90"/>
    </location>
</feature>
<accession>A0AAQ4D887</accession>
<reference evidence="4 5" key="1">
    <citation type="journal article" date="2023" name="Arcadia Sci">
        <title>De novo assembly of a long-read Amblyomma americanum tick genome.</title>
        <authorList>
            <person name="Chou S."/>
            <person name="Poskanzer K.E."/>
            <person name="Rollins M."/>
            <person name="Thuy-Boun P.S."/>
        </authorList>
    </citation>
    <scope>NUCLEOTIDE SEQUENCE [LARGE SCALE GENOMIC DNA]</scope>
    <source>
        <strain evidence="4">F_SG_1</strain>
        <tissue evidence="4">Salivary glands</tissue>
    </source>
</reference>
<organism evidence="4 5">
    <name type="scientific">Amblyomma americanum</name>
    <name type="common">Lone star tick</name>
    <dbReference type="NCBI Taxonomy" id="6943"/>
    <lineage>
        <taxon>Eukaryota</taxon>
        <taxon>Metazoa</taxon>
        <taxon>Ecdysozoa</taxon>
        <taxon>Arthropoda</taxon>
        <taxon>Chelicerata</taxon>
        <taxon>Arachnida</taxon>
        <taxon>Acari</taxon>
        <taxon>Parasitiformes</taxon>
        <taxon>Ixodida</taxon>
        <taxon>Ixodoidea</taxon>
        <taxon>Ixodidae</taxon>
        <taxon>Amblyomminae</taxon>
        <taxon>Amblyomma</taxon>
    </lineage>
</organism>
<dbReference type="SUPFAM" id="SSF57959">
    <property type="entry name" value="Leucine zipper domain"/>
    <property type="match status" value="1"/>
</dbReference>
<evidence type="ECO:0000256" key="2">
    <source>
        <dbReference type="SAM" id="MobiDB-lite"/>
    </source>
</evidence>
<dbReference type="InterPro" id="IPR004827">
    <property type="entry name" value="bZIP"/>
</dbReference>
<sequence length="427" mass="46394">MSVDAFPLFPVALQAELDDMDAGPILRDIMLGHFMGDGDDSIFSDVAVSELTASSGSCDDGARAVLSLPPVTRQQAVSTRSKSGRQSRPNDTVLAGKSRSRVKGESLSSSDEVHVDDDEDPGSPGELEEDFLEAFKTRGSCMSKNAIAARENRIKKKLYVKKLERSVRALSTENATLKQRSVEMSREIEELSDEVQYLRSVLCNVDEISTLVHNIRSVRPSLATSLSDGLLEGVPAKRRKIEADHDYISTGGKRRPPVEKAGGVCIHVANGAVSLEFCHRCAGKAKSLHEEKQCRVVAAEIAVTVFCTTTSWHRHGHTQLHAISDASTAVLVLTWGSLPASKDADVARGLVCWGTTAHQMHYWNAQTKQKIALSYVLPGASFSVVPALCSLGDAFLQMALQQGSLLAPVMLQRVFMTRKSIEALCFN</sequence>
<dbReference type="Gene3D" id="1.20.5.170">
    <property type="match status" value="1"/>
</dbReference>
<evidence type="ECO:0000256" key="1">
    <source>
        <dbReference type="SAM" id="Coils"/>
    </source>
</evidence>
<evidence type="ECO:0000259" key="3">
    <source>
        <dbReference type="PROSITE" id="PS50217"/>
    </source>
</evidence>
<evidence type="ECO:0000313" key="5">
    <source>
        <dbReference type="Proteomes" id="UP001321473"/>
    </source>
</evidence>
<dbReference type="CDD" id="cd14706">
    <property type="entry name" value="bZIP_CREBZF"/>
    <property type="match status" value="1"/>
</dbReference>
<proteinExistence type="predicted"/>